<name>A0ABR6ZUW0_9BURK</name>
<comment type="subcellular location">
    <subcellularLocation>
        <location evidence="1">Secreted</location>
    </subcellularLocation>
</comment>
<dbReference type="Proteomes" id="UP000650424">
    <property type="component" value="Unassembled WGS sequence"/>
</dbReference>
<evidence type="ECO:0000313" key="3">
    <source>
        <dbReference type="EMBL" id="MBC3919663.1"/>
    </source>
</evidence>
<gene>
    <name evidence="3" type="ORF">H8L32_19460</name>
</gene>
<evidence type="ECO:0000313" key="4">
    <source>
        <dbReference type="Proteomes" id="UP000650424"/>
    </source>
</evidence>
<dbReference type="InterPro" id="IPR011049">
    <property type="entry name" value="Serralysin-like_metalloprot_C"/>
</dbReference>
<proteinExistence type="predicted"/>
<dbReference type="Gene3D" id="2.150.10.10">
    <property type="entry name" value="Serralysin-like metalloprotease, C-terminal"/>
    <property type="match status" value="16"/>
</dbReference>
<dbReference type="InterPro" id="IPR050557">
    <property type="entry name" value="RTX_toxin/Mannuronan_C5-epim"/>
</dbReference>
<dbReference type="InterPro" id="IPR018511">
    <property type="entry name" value="Hemolysin-typ_Ca-bd_CS"/>
</dbReference>
<dbReference type="Pfam" id="PF00353">
    <property type="entry name" value="HemolysinCabind"/>
    <property type="match status" value="28"/>
</dbReference>
<dbReference type="PANTHER" id="PTHR38340:SF1">
    <property type="entry name" value="S-LAYER PROTEIN"/>
    <property type="match status" value="1"/>
</dbReference>
<evidence type="ECO:0000256" key="2">
    <source>
        <dbReference type="ARBA" id="ARBA00022525"/>
    </source>
</evidence>
<dbReference type="RefSeq" id="WP_186948936.1">
    <property type="nucleotide sequence ID" value="NZ_JACOGF010000011.1"/>
</dbReference>
<evidence type="ECO:0000256" key="1">
    <source>
        <dbReference type="ARBA" id="ARBA00004613"/>
    </source>
</evidence>
<dbReference type="PROSITE" id="PS00330">
    <property type="entry name" value="HEMOLYSIN_CALCIUM"/>
    <property type="match status" value="3"/>
</dbReference>
<dbReference type="Gene3D" id="2.160.20.160">
    <property type="match status" value="1"/>
</dbReference>
<organism evidence="3 4">
    <name type="scientific">Undibacterium hunanense</name>
    <dbReference type="NCBI Taxonomy" id="2762292"/>
    <lineage>
        <taxon>Bacteria</taxon>
        <taxon>Pseudomonadati</taxon>
        <taxon>Pseudomonadota</taxon>
        <taxon>Betaproteobacteria</taxon>
        <taxon>Burkholderiales</taxon>
        <taxon>Oxalobacteraceae</taxon>
        <taxon>Undibacterium</taxon>
    </lineage>
</organism>
<keyword evidence="2" id="KW-0964">Secreted</keyword>
<sequence length="3687" mass="365855">MITAQGDIGSKWLADKSLSQSDRDLGKANFTDQWYLDRSNFIAAFIEANNSKSNNATSFDPNTWIIADSDSSRTLTLSPYSGDPLDPLGNAQGSSNPIGQLNKVYFGKRLTANSITADSSNSHIYGGNVDDVLTGGKGDDYIEGEGGADILIGGVGSDTLVGGDGVDIYRFSTNDGLDQIIDSDGQGVISINGQNITGGVAVANGNKEWISNENSNIKLTLLEQVGGKKDLVINYGSGDFVNIKNFHDGDFGINLQNNVLALSNTGTVLKPLDHYEYRSDGVHKSYTVYDANLTGVAKNDNYSVVTDNDANHVWIGDGNSSITGGTGNDLIVTQNGKSTISGGGGQDLFLVGNGDNQIFAGVKNTDLNFSAIIALQDTAVATNSKGAFIAVGDGNNTIVGGNGNDAISLGTGNNYVICGPGSVTLSGGTETTLLGPDWTTSIAGASVRYSHVGGVVLSPYNASAGYQGNVLIDDSGSNQAGVPFGVGNDTIIGGNGNSYYMLSNGNNYLDAGDGNDYIHAGVGNNSIFGGGGNDTIFGGGGNNYIETGSGDDLVVLQGGKSTVYGGSGNDTIYSGDLGANWATSQKNNNTYLVAGTGNTALYGAGGSDTLVGGSGKDSLYAGSGKETLIGGSGKTLMVAGSGNDHMKAGTGDTTMIGGAGNDTIIGGSGRMDVTGGSGDATIIGGSGVAHIWGGSGKNIISAGDGGDASEATQVTAGAGDTTIYGGLGIDNIFAGTGTNLIYSGDGGTKDNPTTVSLSSGEATIYGGAGVVQMTAGSGKATMVAGAGSNTFFGGIGASTYKIDGNSGQTKINDSKAADTLLFGNGVYFTDITVRVERFSNGTVTTLQLESGATVTINSGELSLIKFADGGTTTLAELQSNEVTIGSKTYSKVSATANTGVTDLVMTGGNDVVATGNELDNVIVSNYGNDTLISGGGNDTMVGGGSSVRYVIGSGSQITTINSSRGGDILSYGTGVTVANLSVSVTTASDGKSVYTLTNSAGGSTVINANADGTSVDTISFANGSSASLSTLLAGIPNGPTSATSSVDVILPSGIRNMTLTGTGNLTATANNFGNVITANDGNDMLIGGAGNDTLIGGIGQDTLKGGGGDDSLVAGSGNTVLYAGSGNNTLVGGHGNNLYYGETGNDTIIAGTGNDTLVAGSGKEVLQIASDRNHVTATSTAGADGSANVLLTIPIANSSVLIQNVTASQSPSILLGDKSTVTLSQLLALNPANSISSATGMVMPLTAVKLTLTGNADVSVTGNMFDDVIIANAGNDTLIAGTGNDTLVAGAGNATLVGGAGKEQYLIQAGTGKTTIQQSALRDSLAYSTGVLASSLTATAVTSSDGTKDVTIQNKLGGSVVIKNWSASSLNNFVFADGSTVTVAQLLGQSPTGPTAMTSSTSVPVLPAGILNLTLTGSGNLTATGNDLPNLITANSGNDTITAGSGPSTLVGGSGNSVLIGGTGDDTLIAGAGLTTLIGGAAGTKDTFVINNAADVIIAGAGAANHIEQSSVSVTAADGLLQLTGIGSDNIVLTANNLNDIITANSGNDTLVAGTGNSTLVGGTGADTFLIRSGTGNTTITKTSAQDRLTFGAGIGLNTLSATTARQADGSYTLTVVSSTSGSVIIPNWNANVLNQINFADGSTYSLGRLLAQATTGPTAATSAYNIRMAAGVQHLTLTGSSNLVVYGNELDNVIVANNGNDTIYASDFFRGSGIGGNATLIGGSGNSELDAGFGDATLIAGSGLVTMVGGADNTHDTFIVNNSSDVLLAGPGNASFTVQTSVSFTLPNAIAGHTTSLVATGSDNLTLKGNSGASTIIANSGNDVLIAGSGNDTLVAGSGSDTLTGGAGSVTYLVSKGNGNVTVTNSSTRDTLQFGAGITSANVSYSNALVANVQTMTFSVAGGPSIAVQGNLGKVRFADGSYNTYVSDGLGNTTISNYAVVSKPTTNYIYLGSTDTNIDGGNLSVFVQGNAGGLTSVNKIIAGNNSNISDIAISVSGKYLYASSRTVDVNTNSNVWEYAIAADGTLTMIGATATMGNGVNSNGSVRASGITFDPTGRYAYTINFGNYISQFTVAQNGALTPLSTPNITSSTAKSIIIDPTGKYAYVAENGNSPSVLQFNIGADGALTPMATARVTGTVSYQFSASAKPVIDPSGKFLFYGPAEYSIGANGQLTFMGNVFETGGLISQVVIDKSGKYVYQISSNGTGIYGYNLNANGSVTALPTQITASGTAMSALTIDPSGKFIYAAANAGAVMLEYAIGADGVLSPLVNSSINTNIGSSISYTTFAIATATENTSSIVSTVLSNDSWTKADGSYGSNVYNVDGSSSGTVHNVNGTVTTYTNDGVTLSTSGSYVAPGTTINLKGTGTADISLTGNSQANVITANAGNDTLIAVGANDTLIGGTGKDTLSGGTGNTTYVFNKGNGNTTINQTANTDTLKFGTGITAADIVASSTGSGTTTIVTLTIASGGVIVLNNNALTQVSFADGSTSTISKLLGAASTLYSSTSVVMPAGITSLILTGTADISGTGNSLSHTITANSGNDTLIAGSGPATLIGGVGNDTFVLNKAGDVIVEGATNGVDTVQVPFSYTVPDGVRNITGTGNASITLTGNGLANVITGNAGNDTLVAGAGLATLVGGTGNNVFVVNNTADVITQAANTNTNLVQTSVSYTLPANVQNITGTGSANITLTGNNLANVITANTGNDTLIAGAGNDTLVSGIGKNTLTGGAGNTTYVYNKGNGQTTITQSASGDTLKFGTGLTAADIHASSTGSGSSTVVTMTVTGGGSVIVNGNTLAQVSFADGSTSTITKLLGAATTLYSATSAVMPAGITSLVLTGTANITGTGNTTAHTITANSGNDTLIAGSGLATLIGGTGNDTFVVNNIADVIVQDVDTNPNLVQTSVSYTLPANVKNITGTGTANITLTGNNLTNIITANSGNDTLVAGSGVATLVGGAGSNVFVVNNTADVVTQAANSKTHLVQTSVSYAVPANVQNITGTGTANITLTGNTLSNVITGNAGNDTLVAGTGVATLVGGAGSNVFVVNNTADVVTQAANSKTHLVQTSVSYVVPANVQNITGTGTANITLTGNTLSNVITGNAGNDTLVAGSGVATLVGGAGSNVFVVNNTADVVTQAANSKTHLVQTSVNYVLPANVQNITGTGTANITLTGNSMANVITANSGNDTLVAGSGVATLVGGAGSNVFVVNNTADVVTQAANSKTHLVQTSVSYVVPANVQNITGTGTADITLTGNTLSNVITGNAGNDTLIAGTGLATLIGGTGNNVFVINNASDVITQAANTNTNLVQTSVSYTLPANVQNMTGTGSGNITLTGNSLNNVITGNAGAHKLVAGAGDDTLIAGSGLATMTGGAGNVTFYVNNAADVVVAQSGTNLNKVYSSVSYTAPANVQDLFLTGSAALTATGNSGNGIIVANSGADTLVGGSGVYVLEAGNGASTLKDTAGANVMVGGAGNTTMIGGTGAQYIAAGAGTNTITLGAGTAVVGVNAGDGKSTITAGAGVSNTLSLGGGIDYANLTFSKSGNNLILGTGGANTITFQNWYSSTANQNFVNLQVIEQAASTYNASSTNVLYNQAVEEFDFKKLVTLFNTALAATPTMTSWNLMSSMLTAHLSGSSTTAIGGDLAYYDGLRGNLTGINLATAVSTLQSASYGKTAQTIDAWAGISNSNNRIQ</sequence>
<dbReference type="PRINTS" id="PR00313">
    <property type="entry name" value="CABNDNGRPT"/>
</dbReference>
<dbReference type="SUPFAM" id="SSF51120">
    <property type="entry name" value="beta-Roll"/>
    <property type="match status" value="22"/>
</dbReference>
<dbReference type="EMBL" id="JACOGF010000011">
    <property type="protein sequence ID" value="MBC3919663.1"/>
    <property type="molecule type" value="Genomic_DNA"/>
</dbReference>
<protein>
    <submittedName>
        <fullName evidence="3">Uncharacterized protein</fullName>
    </submittedName>
</protein>
<dbReference type="SUPFAM" id="SSF101908">
    <property type="entry name" value="Putative isomerase YbhE"/>
    <property type="match status" value="1"/>
</dbReference>
<accession>A0ABR6ZUW0</accession>
<dbReference type="PANTHER" id="PTHR38340">
    <property type="entry name" value="S-LAYER PROTEIN"/>
    <property type="match status" value="1"/>
</dbReference>
<keyword evidence="4" id="KW-1185">Reference proteome</keyword>
<reference evidence="3 4" key="1">
    <citation type="submission" date="2020-08" db="EMBL/GenBank/DDBJ databases">
        <title>Novel species isolated from subtropical streams in China.</title>
        <authorList>
            <person name="Lu H."/>
        </authorList>
    </citation>
    <scope>NUCLEOTIDE SEQUENCE [LARGE SCALE GENOMIC DNA]</scope>
    <source>
        <strain evidence="3 4">CY18W</strain>
    </source>
</reference>
<dbReference type="InterPro" id="IPR001343">
    <property type="entry name" value="Hemolysn_Ca-bd"/>
</dbReference>
<comment type="caution">
    <text evidence="3">The sequence shown here is derived from an EMBL/GenBank/DDBJ whole genome shotgun (WGS) entry which is preliminary data.</text>
</comment>